<evidence type="ECO:0000313" key="1">
    <source>
        <dbReference type="EMBL" id="VDP62589.1"/>
    </source>
</evidence>
<protein>
    <submittedName>
        <fullName evidence="1">Uncharacterized protein</fullName>
    </submittedName>
</protein>
<sequence length="65" mass="7271">MKTYVKNTNQSTKIIDENKTGSMVDRMVAYTSDQCVATMGTTSTCEFENLYEIGNICKCALFISQ</sequence>
<dbReference type="EMBL" id="UZAL01033083">
    <property type="protein sequence ID" value="VDP62589.1"/>
    <property type="molecule type" value="Genomic_DNA"/>
</dbReference>
<keyword evidence="2" id="KW-1185">Reference proteome</keyword>
<proteinExistence type="predicted"/>
<accession>A0A183PFA6</accession>
<dbReference type="Proteomes" id="UP000269396">
    <property type="component" value="Unassembled WGS sequence"/>
</dbReference>
<dbReference type="AlphaFoldDB" id="A0A183PFA6"/>
<gene>
    <name evidence="1" type="ORF">SMTD_LOCUS13042</name>
</gene>
<reference evidence="1 2" key="1">
    <citation type="submission" date="2018-11" db="EMBL/GenBank/DDBJ databases">
        <authorList>
            <consortium name="Pathogen Informatics"/>
        </authorList>
    </citation>
    <scope>NUCLEOTIDE SEQUENCE [LARGE SCALE GENOMIC DNA]</scope>
    <source>
        <strain>Denwood</strain>
        <strain evidence="2">Zambia</strain>
    </source>
</reference>
<evidence type="ECO:0000313" key="2">
    <source>
        <dbReference type="Proteomes" id="UP000269396"/>
    </source>
</evidence>
<organism evidence="1 2">
    <name type="scientific">Schistosoma mattheei</name>
    <dbReference type="NCBI Taxonomy" id="31246"/>
    <lineage>
        <taxon>Eukaryota</taxon>
        <taxon>Metazoa</taxon>
        <taxon>Spiralia</taxon>
        <taxon>Lophotrochozoa</taxon>
        <taxon>Platyhelminthes</taxon>
        <taxon>Trematoda</taxon>
        <taxon>Digenea</taxon>
        <taxon>Strigeidida</taxon>
        <taxon>Schistosomatoidea</taxon>
        <taxon>Schistosomatidae</taxon>
        <taxon>Schistosoma</taxon>
    </lineage>
</organism>
<name>A0A183PFA6_9TREM</name>
<dbReference type="STRING" id="31246.A0A183PFA6"/>